<accession>A0ABP8HN82</accession>
<dbReference type="Pfam" id="PF00126">
    <property type="entry name" value="HTH_1"/>
    <property type="match status" value="1"/>
</dbReference>
<dbReference type="InterPro" id="IPR005119">
    <property type="entry name" value="LysR_subst-bd"/>
</dbReference>
<keyword evidence="2" id="KW-0805">Transcription regulation</keyword>
<evidence type="ECO:0000313" key="7">
    <source>
        <dbReference type="Proteomes" id="UP001501671"/>
    </source>
</evidence>
<dbReference type="SUPFAM" id="SSF53850">
    <property type="entry name" value="Periplasmic binding protein-like II"/>
    <property type="match status" value="1"/>
</dbReference>
<name>A0ABP8HN82_9BURK</name>
<dbReference type="Gene3D" id="1.10.10.10">
    <property type="entry name" value="Winged helix-like DNA-binding domain superfamily/Winged helix DNA-binding domain"/>
    <property type="match status" value="1"/>
</dbReference>
<dbReference type="CDD" id="cd08432">
    <property type="entry name" value="PBP2_GcdR_TrpI_HvrB_AmpR_like"/>
    <property type="match status" value="1"/>
</dbReference>
<dbReference type="PANTHER" id="PTHR30537">
    <property type="entry name" value="HTH-TYPE TRANSCRIPTIONAL REGULATOR"/>
    <property type="match status" value="1"/>
</dbReference>
<dbReference type="EMBL" id="BAABFO010000030">
    <property type="protein sequence ID" value="GAA4341710.1"/>
    <property type="molecule type" value="Genomic_DNA"/>
</dbReference>
<dbReference type="SUPFAM" id="SSF46785">
    <property type="entry name" value="Winged helix' DNA-binding domain"/>
    <property type="match status" value="1"/>
</dbReference>
<sequence length="350" mass="38884">MLTGAARAMSAPAHVCFGDTDRSPAEPAPDRFMPSRKHVRKRARLLPPLNALRVFEAAARLESFKDAATELSLSQPAVSRQINLLEEWLGHPLFVRRNREVVLTVEGRVFMEEVTPALDKISLATSVIMRKRSAETLLIDVPPTFAVRWLIPRLPPFVRQFPGVEIRLTTSTEPVDLGKGNVDMAIRRLPADDARYHCRAFMPERLLPVCSPAVVERSPLQSPGELVGHTLIQSETTPDAWRDWLKSMGCEDMPPAQSLKFETLNYTIEAALNGMGMAIVPAALIIDEVAAGTLVCPFKAYSSRYGDYRLLSTPDRSQRDAVTAFSEWIIAEGRSCRALIDNLLGLGEQR</sequence>
<dbReference type="NCBIfam" id="NF008352">
    <property type="entry name" value="PRK11139.1"/>
    <property type="match status" value="1"/>
</dbReference>
<organism evidence="6 7">
    <name type="scientific">Pigmentiphaga soli</name>
    <dbReference type="NCBI Taxonomy" id="1007095"/>
    <lineage>
        <taxon>Bacteria</taxon>
        <taxon>Pseudomonadati</taxon>
        <taxon>Pseudomonadota</taxon>
        <taxon>Betaproteobacteria</taxon>
        <taxon>Burkholderiales</taxon>
        <taxon>Alcaligenaceae</taxon>
        <taxon>Pigmentiphaga</taxon>
    </lineage>
</organism>
<evidence type="ECO:0000256" key="1">
    <source>
        <dbReference type="ARBA" id="ARBA00009437"/>
    </source>
</evidence>
<reference evidence="7" key="1">
    <citation type="journal article" date="2019" name="Int. J. Syst. Evol. Microbiol.">
        <title>The Global Catalogue of Microorganisms (GCM) 10K type strain sequencing project: providing services to taxonomists for standard genome sequencing and annotation.</title>
        <authorList>
            <consortium name="The Broad Institute Genomics Platform"/>
            <consortium name="The Broad Institute Genome Sequencing Center for Infectious Disease"/>
            <person name="Wu L."/>
            <person name="Ma J."/>
        </authorList>
    </citation>
    <scope>NUCLEOTIDE SEQUENCE [LARGE SCALE GENOMIC DNA]</scope>
    <source>
        <strain evidence="7">JCM 17666</strain>
    </source>
</reference>
<keyword evidence="7" id="KW-1185">Reference proteome</keyword>
<evidence type="ECO:0000259" key="5">
    <source>
        <dbReference type="PROSITE" id="PS50931"/>
    </source>
</evidence>
<evidence type="ECO:0000256" key="4">
    <source>
        <dbReference type="ARBA" id="ARBA00023163"/>
    </source>
</evidence>
<feature type="domain" description="HTH lysR-type" evidence="5">
    <location>
        <begin position="47"/>
        <end position="104"/>
    </location>
</feature>
<evidence type="ECO:0000256" key="3">
    <source>
        <dbReference type="ARBA" id="ARBA00023125"/>
    </source>
</evidence>
<dbReference type="Proteomes" id="UP001501671">
    <property type="component" value="Unassembled WGS sequence"/>
</dbReference>
<protein>
    <submittedName>
        <fullName evidence="6">LysR substrate-binding domain-containing protein</fullName>
    </submittedName>
</protein>
<keyword evidence="3" id="KW-0238">DNA-binding</keyword>
<proteinExistence type="inferred from homology"/>
<comment type="similarity">
    <text evidence="1">Belongs to the LysR transcriptional regulatory family.</text>
</comment>
<dbReference type="InterPro" id="IPR036390">
    <property type="entry name" value="WH_DNA-bd_sf"/>
</dbReference>
<dbReference type="InterPro" id="IPR036388">
    <property type="entry name" value="WH-like_DNA-bd_sf"/>
</dbReference>
<dbReference type="InterPro" id="IPR000847">
    <property type="entry name" value="LysR_HTH_N"/>
</dbReference>
<dbReference type="PROSITE" id="PS50931">
    <property type="entry name" value="HTH_LYSR"/>
    <property type="match status" value="1"/>
</dbReference>
<dbReference type="InterPro" id="IPR058163">
    <property type="entry name" value="LysR-type_TF_proteobact-type"/>
</dbReference>
<evidence type="ECO:0000256" key="2">
    <source>
        <dbReference type="ARBA" id="ARBA00023015"/>
    </source>
</evidence>
<keyword evidence="4" id="KW-0804">Transcription</keyword>
<dbReference type="PANTHER" id="PTHR30537:SF74">
    <property type="entry name" value="HTH-TYPE TRANSCRIPTIONAL REGULATOR TRPI"/>
    <property type="match status" value="1"/>
</dbReference>
<evidence type="ECO:0000313" key="6">
    <source>
        <dbReference type="EMBL" id="GAA4341710.1"/>
    </source>
</evidence>
<comment type="caution">
    <text evidence="6">The sequence shown here is derived from an EMBL/GenBank/DDBJ whole genome shotgun (WGS) entry which is preliminary data.</text>
</comment>
<dbReference type="Pfam" id="PF03466">
    <property type="entry name" value="LysR_substrate"/>
    <property type="match status" value="1"/>
</dbReference>
<gene>
    <name evidence="6" type="ORF">GCM10023144_42820</name>
</gene>
<dbReference type="Gene3D" id="3.40.190.10">
    <property type="entry name" value="Periplasmic binding protein-like II"/>
    <property type="match status" value="2"/>
</dbReference>
<dbReference type="PRINTS" id="PR00039">
    <property type="entry name" value="HTHLYSR"/>
</dbReference>